<sequence>MLIEFFLSLHTTAHRFIFFIEIYNENRDIFLLDQLAATNNFFLAAFVAFNELVFLNTSPRAITAIFLVVSLTPLLPVFFYFSYKALRRLFLINPTIDQQMFFLSMLHKAYASFFLDARENILFMFFFAY</sequence>
<evidence type="ECO:0000256" key="1">
    <source>
        <dbReference type="SAM" id="Phobius"/>
    </source>
</evidence>
<keyword evidence="3" id="KW-1185">Reference proteome</keyword>
<dbReference type="VEuPathDB" id="TrichDB:TRFO_22786"/>
<name>A0A1J4KFP2_9EUKA</name>
<proteinExistence type="predicted"/>
<gene>
    <name evidence="2" type="ORF">TRFO_22786</name>
</gene>
<dbReference type="RefSeq" id="XP_068361740.1">
    <property type="nucleotide sequence ID" value="XM_068502765.1"/>
</dbReference>
<dbReference type="AlphaFoldDB" id="A0A1J4KFP2"/>
<dbReference type="Proteomes" id="UP000179807">
    <property type="component" value="Unassembled WGS sequence"/>
</dbReference>
<comment type="caution">
    <text evidence="2">The sequence shown here is derived from an EMBL/GenBank/DDBJ whole genome shotgun (WGS) entry which is preliminary data.</text>
</comment>
<evidence type="ECO:0000313" key="3">
    <source>
        <dbReference type="Proteomes" id="UP000179807"/>
    </source>
</evidence>
<keyword evidence="1" id="KW-0812">Transmembrane</keyword>
<organism evidence="2 3">
    <name type="scientific">Tritrichomonas foetus</name>
    <dbReference type="NCBI Taxonomy" id="1144522"/>
    <lineage>
        <taxon>Eukaryota</taxon>
        <taxon>Metamonada</taxon>
        <taxon>Parabasalia</taxon>
        <taxon>Tritrichomonadida</taxon>
        <taxon>Tritrichomonadidae</taxon>
        <taxon>Tritrichomonas</taxon>
    </lineage>
</organism>
<reference evidence="2" key="1">
    <citation type="submission" date="2016-10" db="EMBL/GenBank/DDBJ databases">
        <authorList>
            <person name="Benchimol M."/>
            <person name="Almeida L.G."/>
            <person name="Vasconcelos A.T."/>
            <person name="Perreira-Neves A."/>
            <person name="Rosa I.A."/>
            <person name="Tasca T."/>
            <person name="Bogo M.R."/>
            <person name="de Souza W."/>
        </authorList>
    </citation>
    <scope>NUCLEOTIDE SEQUENCE [LARGE SCALE GENOMIC DNA]</scope>
    <source>
        <strain evidence="2">K</strain>
    </source>
</reference>
<protein>
    <submittedName>
        <fullName evidence="2">Uncharacterized protein</fullName>
    </submittedName>
</protein>
<dbReference type="GeneID" id="94837469"/>
<dbReference type="EMBL" id="MLAK01000662">
    <property type="protein sequence ID" value="OHT08604.1"/>
    <property type="molecule type" value="Genomic_DNA"/>
</dbReference>
<accession>A0A1J4KFP2</accession>
<keyword evidence="1" id="KW-1133">Transmembrane helix</keyword>
<evidence type="ECO:0000313" key="2">
    <source>
        <dbReference type="EMBL" id="OHT08604.1"/>
    </source>
</evidence>
<keyword evidence="1" id="KW-0472">Membrane</keyword>
<feature type="transmembrane region" description="Helical" evidence="1">
    <location>
        <begin position="61"/>
        <end position="81"/>
    </location>
</feature>